<organism evidence="2 3">
    <name type="scientific">Liparis tanakae</name>
    <name type="common">Tanaka's snailfish</name>
    <dbReference type="NCBI Taxonomy" id="230148"/>
    <lineage>
        <taxon>Eukaryota</taxon>
        <taxon>Metazoa</taxon>
        <taxon>Chordata</taxon>
        <taxon>Craniata</taxon>
        <taxon>Vertebrata</taxon>
        <taxon>Euteleostomi</taxon>
        <taxon>Actinopterygii</taxon>
        <taxon>Neopterygii</taxon>
        <taxon>Teleostei</taxon>
        <taxon>Neoteleostei</taxon>
        <taxon>Acanthomorphata</taxon>
        <taxon>Eupercaria</taxon>
        <taxon>Perciformes</taxon>
        <taxon>Cottioidei</taxon>
        <taxon>Cottales</taxon>
        <taxon>Liparidae</taxon>
        <taxon>Liparis</taxon>
    </lineage>
</organism>
<name>A0A4Z2J2W6_9TELE</name>
<gene>
    <name evidence="2" type="ORF">EYF80_006009</name>
</gene>
<evidence type="ECO:0000256" key="1">
    <source>
        <dbReference type="SAM" id="MobiDB-lite"/>
    </source>
</evidence>
<comment type="caution">
    <text evidence="2">The sequence shown here is derived from an EMBL/GenBank/DDBJ whole genome shotgun (WGS) entry which is preliminary data.</text>
</comment>
<evidence type="ECO:0000313" key="2">
    <source>
        <dbReference type="EMBL" id="TNN83833.1"/>
    </source>
</evidence>
<sequence length="147" mass="16726">MLVKDMPVGTRCLPRVPVLVGFLTSYLQLLQHRLLLELSSFNLQRNPESRCNRGRGIRTSLGAGATERSNGAHEDYEGHERSHRNADDHRHWERFCRRKCPFMAYDLGVRAKAVPRGAVVDGLEVSRHNVTHGLSGKMNRVSKKLRN</sequence>
<dbReference type="AlphaFoldDB" id="A0A4Z2J2W6"/>
<evidence type="ECO:0000313" key="3">
    <source>
        <dbReference type="Proteomes" id="UP000314294"/>
    </source>
</evidence>
<dbReference type="EMBL" id="SRLO01000031">
    <property type="protein sequence ID" value="TNN83833.1"/>
    <property type="molecule type" value="Genomic_DNA"/>
</dbReference>
<feature type="compositionally biased region" description="Basic and acidic residues" evidence="1">
    <location>
        <begin position="70"/>
        <end position="82"/>
    </location>
</feature>
<dbReference type="Proteomes" id="UP000314294">
    <property type="component" value="Unassembled WGS sequence"/>
</dbReference>
<feature type="region of interest" description="Disordered" evidence="1">
    <location>
        <begin position="52"/>
        <end position="82"/>
    </location>
</feature>
<keyword evidence="3" id="KW-1185">Reference proteome</keyword>
<accession>A0A4Z2J2W6</accession>
<protein>
    <submittedName>
        <fullName evidence="2">Uncharacterized protein</fullName>
    </submittedName>
</protein>
<reference evidence="2 3" key="1">
    <citation type="submission" date="2019-03" db="EMBL/GenBank/DDBJ databases">
        <title>First draft genome of Liparis tanakae, snailfish: a comprehensive survey of snailfish specific genes.</title>
        <authorList>
            <person name="Kim W."/>
            <person name="Song I."/>
            <person name="Jeong J.-H."/>
            <person name="Kim D."/>
            <person name="Kim S."/>
            <person name="Ryu S."/>
            <person name="Song J.Y."/>
            <person name="Lee S.K."/>
        </authorList>
    </citation>
    <scope>NUCLEOTIDE SEQUENCE [LARGE SCALE GENOMIC DNA]</scope>
    <source>
        <tissue evidence="2">Muscle</tissue>
    </source>
</reference>
<proteinExistence type="predicted"/>